<dbReference type="PRINTS" id="PR00946">
    <property type="entry name" value="HGSCAVENGER"/>
</dbReference>
<dbReference type="Gene3D" id="3.30.70.100">
    <property type="match status" value="1"/>
</dbReference>
<evidence type="ECO:0000313" key="2">
    <source>
        <dbReference type="EMBL" id="OGG54811.1"/>
    </source>
</evidence>
<dbReference type="EMBL" id="MFKF01000095">
    <property type="protein sequence ID" value="OGG54811.1"/>
    <property type="molecule type" value="Genomic_DNA"/>
</dbReference>
<comment type="caution">
    <text evidence="2">The sequence shown here is derived from an EMBL/GenBank/DDBJ whole genome shotgun (WGS) entry which is preliminary data.</text>
</comment>
<sequence length="61" mass="6489">MYCGGCAVSVRVALKKLEGVQDAKVDAKKAQAVVDYVEGKVTVEQMVQAVEKVGYKASKPS</sequence>
<dbReference type="InterPro" id="IPR001802">
    <property type="entry name" value="MerP/CopZ"/>
</dbReference>
<dbReference type="PROSITE" id="PS50846">
    <property type="entry name" value="HMA_2"/>
    <property type="match status" value="1"/>
</dbReference>
<dbReference type="GO" id="GO:0046872">
    <property type="term" value="F:metal ion binding"/>
    <property type="evidence" value="ECO:0007669"/>
    <property type="project" value="InterPro"/>
</dbReference>
<organism evidence="2 3">
    <name type="scientific">Handelsmanbacteria sp. (strain RIFCSPLOWO2_12_FULL_64_10)</name>
    <dbReference type="NCBI Taxonomy" id="1817868"/>
    <lineage>
        <taxon>Bacteria</taxon>
        <taxon>Candidatus Handelsmaniibacteriota</taxon>
    </lineage>
</organism>
<dbReference type="AlphaFoldDB" id="A0A1F6D0J5"/>
<dbReference type="CDD" id="cd00371">
    <property type="entry name" value="HMA"/>
    <property type="match status" value="1"/>
</dbReference>
<reference evidence="2 3" key="1">
    <citation type="journal article" date="2016" name="Nat. Commun.">
        <title>Thousands of microbial genomes shed light on interconnected biogeochemical processes in an aquifer system.</title>
        <authorList>
            <person name="Anantharaman K."/>
            <person name="Brown C.T."/>
            <person name="Hug L.A."/>
            <person name="Sharon I."/>
            <person name="Castelle C.J."/>
            <person name="Probst A.J."/>
            <person name="Thomas B.C."/>
            <person name="Singh A."/>
            <person name="Wilkins M.J."/>
            <person name="Karaoz U."/>
            <person name="Brodie E.L."/>
            <person name="Williams K.H."/>
            <person name="Hubbard S.S."/>
            <person name="Banfield J.F."/>
        </authorList>
    </citation>
    <scope>NUCLEOTIDE SEQUENCE [LARGE SCALE GENOMIC DNA]</scope>
    <source>
        <strain evidence="3">RIFCSPLOWO2_12_FULL_64_10</strain>
    </source>
</reference>
<dbReference type="Proteomes" id="UP000178606">
    <property type="component" value="Unassembled WGS sequence"/>
</dbReference>
<proteinExistence type="predicted"/>
<accession>A0A1F6D0J5</accession>
<dbReference type="InterPro" id="IPR006121">
    <property type="entry name" value="HMA_dom"/>
</dbReference>
<dbReference type="Pfam" id="PF00403">
    <property type="entry name" value="HMA"/>
    <property type="match status" value="1"/>
</dbReference>
<evidence type="ECO:0000259" key="1">
    <source>
        <dbReference type="PROSITE" id="PS50846"/>
    </source>
</evidence>
<dbReference type="InterPro" id="IPR036163">
    <property type="entry name" value="HMA_dom_sf"/>
</dbReference>
<name>A0A1F6D0J5_HANXR</name>
<feature type="domain" description="HMA" evidence="1">
    <location>
        <begin position="1"/>
        <end position="58"/>
    </location>
</feature>
<protein>
    <recommendedName>
        <fullName evidence="1">HMA domain-containing protein</fullName>
    </recommendedName>
</protein>
<dbReference type="SUPFAM" id="SSF55008">
    <property type="entry name" value="HMA, heavy metal-associated domain"/>
    <property type="match status" value="1"/>
</dbReference>
<gene>
    <name evidence="2" type="ORF">A3F84_21845</name>
</gene>
<evidence type="ECO:0000313" key="3">
    <source>
        <dbReference type="Proteomes" id="UP000178606"/>
    </source>
</evidence>